<dbReference type="InterPro" id="IPR039425">
    <property type="entry name" value="RNA_pol_sigma-70-like"/>
</dbReference>
<feature type="domain" description="RNA polymerase sigma factor 70 region 4 type 2" evidence="5">
    <location>
        <begin position="98"/>
        <end position="144"/>
    </location>
</feature>
<name>A0ABT5E731_9BACT</name>
<dbReference type="EMBL" id="JAQNDL010000003">
    <property type="protein sequence ID" value="MDC0721675.1"/>
    <property type="molecule type" value="Genomic_DNA"/>
</dbReference>
<reference evidence="6 7" key="1">
    <citation type="submission" date="2022-11" db="EMBL/GenBank/DDBJ databases">
        <title>Minimal conservation of predation-associated metabolite biosynthetic gene clusters underscores biosynthetic potential of Myxococcota including descriptions for ten novel species: Archangium lansinium sp. nov., Myxococcus landrumus sp. nov., Nannocystis bai.</title>
        <authorList>
            <person name="Ahearne A."/>
            <person name="Stevens C."/>
            <person name="Dowd S."/>
        </authorList>
    </citation>
    <scope>NUCLEOTIDE SEQUENCE [LARGE SCALE GENOMIC DNA]</scope>
    <source>
        <strain evidence="6 7">BB15-2</strain>
    </source>
</reference>
<dbReference type="Gene3D" id="1.10.10.10">
    <property type="entry name" value="Winged helix-like DNA-binding domain superfamily/Winged helix DNA-binding domain"/>
    <property type="match status" value="1"/>
</dbReference>
<gene>
    <name evidence="6" type="ORF">POL25_32500</name>
</gene>
<comment type="caution">
    <text evidence="6">The sequence shown here is derived from an EMBL/GenBank/DDBJ whole genome shotgun (WGS) entry which is preliminary data.</text>
</comment>
<keyword evidence="4" id="KW-0804">Transcription</keyword>
<dbReference type="SUPFAM" id="SSF88946">
    <property type="entry name" value="Sigma2 domain of RNA polymerase sigma factors"/>
    <property type="match status" value="1"/>
</dbReference>
<evidence type="ECO:0000259" key="5">
    <source>
        <dbReference type="Pfam" id="PF08281"/>
    </source>
</evidence>
<evidence type="ECO:0000256" key="3">
    <source>
        <dbReference type="ARBA" id="ARBA00023082"/>
    </source>
</evidence>
<dbReference type="NCBIfam" id="TIGR02937">
    <property type="entry name" value="sigma70-ECF"/>
    <property type="match status" value="1"/>
</dbReference>
<protein>
    <submittedName>
        <fullName evidence="6">Sigma-70 family RNA polymerase sigma factor</fullName>
    </submittedName>
</protein>
<dbReference type="InterPro" id="IPR036388">
    <property type="entry name" value="WH-like_DNA-bd_sf"/>
</dbReference>
<accession>A0ABT5E731</accession>
<dbReference type="Proteomes" id="UP001221686">
    <property type="component" value="Unassembled WGS sequence"/>
</dbReference>
<sequence length="173" mass="19424">MTLHARVARDHWARLKSYFRSKVPEPDCYDLVQQTLAELVNCDLAAVRNMKAYVMRVAHNVLIAYINEHKAKMVAFDSDVHSVMSPQTSFSARLDKRNRILNALRSLPLAQQEAVELRLCVGLELTEIAEVMERGLATVKRYIEAGTEELRTSLRGIVPGDPADAVADAYRAS</sequence>
<keyword evidence="7" id="KW-1185">Reference proteome</keyword>
<evidence type="ECO:0000256" key="4">
    <source>
        <dbReference type="ARBA" id="ARBA00023163"/>
    </source>
</evidence>
<evidence type="ECO:0000313" key="6">
    <source>
        <dbReference type="EMBL" id="MDC0721675.1"/>
    </source>
</evidence>
<keyword evidence="3" id="KW-0731">Sigma factor</keyword>
<evidence type="ECO:0000313" key="7">
    <source>
        <dbReference type="Proteomes" id="UP001221686"/>
    </source>
</evidence>
<evidence type="ECO:0000256" key="2">
    <source>
        <dbReference type="ARBA" id="ARBA00023015"/>
    </source>
</evidence>
<dbReference type="InterPro" id="IPR013249">
    <property type="entry name" value="RNA_pol_sigma70_r4_t2"/>
</dbReference>
<dbReference type="InterPro" id="IPR013325">
    <property type="entry name" value="RNA_pol_sigma_r2"/>
</dbReference>
<dbReference type="PANTHER" id="PTHR43133:SF63">
    <property type="entry name" value="RNA POLYMERASE SIGMA FACTOR FECI-RELATED"/>
    <property type="match status" value="1"/>
</dbReference>
<dbReference type="InterPro" id="IPR013324">
    <property type="entry name" value="RNA_pol_sigma_r3/r4-like"/>
</dbReference>
<dbReference type="Gene3D" id="1.10.1740.10">
    <property type="match status" value="1"/>
</dbReference>
<comment type="similarity">
    <text evidence="1">Belongs to the sigma-70 factor family. ECF subfamily.</text>
</comment>
<keyword evidence="2" id="KW-0805">Transcription regulation</keyword>
<dbReference type="Pfam" id="PF08281">
    <property type="entry name" value="Sigma70_r4_2"/>
    <property type="match status" value="1"/>
</dbReference>
<proteinExistence type="inferred from homology"/>
<dbReference type="PANTHER" id="PTHR43133">
    <property type="entry name" value="RNA POLYMERASE ECF-TYPE SIGMA FACTO"/>
    <property type="match status" value="1"/>
</dbReference>
<organism evidence="6 7">
    <name type="scientific">Nannocystis bainbridge</name>
    <dbReference type="NCBI Taxonomy" id="2995303"/>
    <lineage>
        <taxon>Bacteria</taxon>
        <taxon>Pseudomonadati</taxon>
        <taxon>Myxococcota</taxon>
        <taxon>Polyangia</taxon>
        <taxon>Nannocystales</taxon>
        <taxon>Nannocystaceae</taxon>
        <taxon>Nannocystis</taxon>
    </lineage>
</organism>
<evidence type="ECO:0000256" key="1">
    <source>
        <dbReference type="ARBA" id="ARBA00010641"/>
    </source>
</evidence>
<dbReference type="InterPro" id="IPR014284">
    <property type="entry name" value="RNA_pol_sigma-70_dom"/>
</dbReference>
<dbReference type="SUPFAM" id="SSF88659">
    <property type="entry name" value="Sigma3 and sigma4 domains of RNA polymerase sigma factors"/>
    <property type="match status" value="1"/>
</dbReference>